<proteinExistence type="predicted"/>
<evidence type="ECO:0000256" key="3">
    <source>
        <dbReference type="ARBA" id="ARBA00023242"/>
    </source>
</evidence>
<protein>
    <submittedName>
        <fullName evidence="5">Uncharacterized protein</fullName>
    </submittedName>
</protein>
<feature type="region of interest" description="Disordered" evidence="4">
    <location>
        <begin position="597"/>
        <end position="636"/>
    </location>
</feature>
<dbReference type="GO" id="GO:0006383">
    <property type="term" value="P:transcription by RNA polymerase III"/>
    <property type="evidence" value="ECO:0007669"/>
    <property type="project" value="TreeGrafter"/>
</dbReference>
<dbReference type="STRING" id="1169540.A0A0G4EFF7"/>
<dbReference type="InterPro" id="IPR052416">
    <property type="entry name" value="GTF3C_component"/>
</dbReference>
<dbReference type="Proteomes" id="UP000041254">
    <property type="component" value="Unassembled WGS sequence"/>
</dbReference>
<keyword evidence="3" id="KW-0539">Nucleus</keyword>
<evidence type="ECO:0000256" key="2">
    <source>
        <dbReference type="ARBA" id="ARBA00023163"/>
    </source>
</evidence>
<feature type="region of interest" description="Disordered" evidence="4">
    <location>
        <begin position="722"/>
        <end position="780"/>
    </location>
</feature>
<comment type="subcellular location">
    <subcellularLocation>
        <location evidence="1">Nucleus</location>
    </subcellularLocation>
</comment>
<dbReference type="VEuPathDB" id="CryptoDB:Vbra_11665"/>
<feature type="compositionally biased region" description="Basic residues" evidence="4">
    <location>
        <begin position="732"/>
        <end position="746"/>
    </location>
</feature>
<dbReference type="AlphaFoldDB" id="A0A0G4EFF7"/>
<dbReference type="Gene3D" id="2.130.10.10">
    <property type="entry name" value="YVTN repeat-like/Quinoprotein amine dehydrogenase"/>
    <property type="match status" value="1"/>
</dbReference>
<evidence type="ECO:0000256" key="1">
    <source>
        <dbReference type="ARBA" id="ARBA00004123"/>
    </source>
</evidence>
<name>A0A0G4EFF7_VITBC</name>
<reference evidence="5 6" key="1">
    <citation type="submission" date="2014-11" db="EMBL/GenBank/DDBJ databases">
        <authorList>
            <person name="Zhu J."/>
            <person name="Qi W."/>
            <person name="Song R."/>
        </authorList>
    </citation>
    <scope>NUCLEOTIDE SEQUENCE [LARGE SCALE GENOMIC DNA]</scope>
</reference>
<feature type="compositionally biased region" description="Acidic residues" evidence="4">
    <location>
        <begin position="771"/>
        <end position="780"/>
    </location>
</feature>
<organism evidence="5 6">
    <name type="scientific">Vitrella brassicaformis (strain CCMP3155)</name>
    <dbReference type="NCBI Taxonomy" id="1169540"/>
    <lineage>
        <taxon>Eukaryota</taxon>
        <taxon>Sar</taxon>
        <taxon>Alveolata</taxon>
        <taxon>Colpodellida</taxon>
        <taxon>Vitrellaceae</taxon>
        <taxon>Vitrella</taxon>
    </lineage>
</organism>
<dbReference type="PANTHER" id="PTHR15052:SF2">
    <property type="entry name" value="GENERAL TRANSCRIPTION FACTOR 3C POLYPEPTIDE 2"/>
    <property type="match status" value="1"/>
</dbReference>
<dbReference type="PANTHER" id="PTHR15052">
    <property type="entry name" value="RNA POLYMERASE III TRANSCRIPTION INITIATION FACTOR COMPLEX SUBUNIT"/>
    <property type="match status" value="1"/>
</dbReference>
<gene>
    <name evidence="5" type="ORF">Vbra_11665</name>
</gene>
<dbReference type="GO" id="GO:0005634">
    <property type="term" value="C:nucleus"/>
    <property type="evidence" value="ECO:0007669"/>
    <property type="project" value="UniProtKB-SubCell"/>
</dbReference>
<accession>A0A0G4EFF7</accession>
<sequence length="839" mass="90594">MALVKMECEDVSEEATSVVPKRQRPKGIPSVLSQYCENCGEWNHFRRTTCTKCLKPLGDEPMPEYGLFSSFPEFVPPPQLAAEGHAALPFLVGPQLTEDNQVLYRLAPDEMAAFIPPDYENAVEVQYDSSQPCGLRRFQAANPFVHADDAGSAAPAPPCHWFINAGGPVFRMAFSPPVSLPPGSEAAATLQPLTVEDDEDAGNGCVPVGNWDSSLNSAKKVKGGKGPPDQNTPAGLMMDHIDHNLSYVVLAIAAHSPYAALHTVERAVSGPSLIQLWMVAGDPVREPQLRLCIAHEGGWVRHVEWVRHSAMALEDSTELRRVGLLFAVLGDGTCCLWEVPAQPFTADPAPAPVAEGASSMDVIASITFRLPPVWRTGPEHGLLTCGAMAQAWPYDLLVTGCADGRILVWHIHSDPDMSDGHHQGHGGYRLAPCSIHWATPAPVRTVTWLPTPEHHLFLTTSNDGDCLLWDRRLSHSPLAKYVPTRMPVTQVSASPLVGTVVLGGLTDGMVYKLGPQLRGAGGGTAASGTEGEGVGSGHHTRFRLNHYNTHCHCTTVCGQYAYATYKDGIVTTTPLALIHRKRQSCFGKPFKWTVDLPSPPPAAAMDRPAAAQEPSPSPEARPPSPPADDQQQEGDSMQIDVKPDVKDLVPVAAPAASQIVVSPPPVPLKGPLLVEKVIEADAEWAHKRHQQCHDYPAAAMRIRVSRDPRFFNLLEEKPAALSADGQTPLPKAKAKAKAKRGAKRPRPSMEDVLQELTLSPPDTDSAGGGGQEDEEMLSEAEEAKLREEAAKRERGEMCGRERELFCVAALDRMVYGGTLPLLAYGGRAGIVHVCVPQQM</sequence>
<dbReference type="InterPro" id="IPR015943">
    <property type="entry name" value="WD40/YVTN_repeat-like_dom_sf"/>
</dbReference>
<evidence type="ECO:0000256" key="4">
    <source>
        <dbReference type="SAM" id="MobiDB-lite"/>
    </source>
</evidence>
<dbReference type="SMART" id="SM00320">
    <property type="entry name" value="WD40"/>
    <property type="match status" value="3"/>
</dbReference>
<dbReference type="SUPFAM" id="SSF50978">
    <property type="entry name" value="WD40 repeat-like"/>
    <property type="match status" value="1"/>
</dbReference>
<dbReference type="EMBL" id="CDMY01000226">
    <property type="protein sequence ID" value="CEL94731.1"/>
    <property type="molecule type" value="Genomic_DNA"/>
</dbReference>
<evidence type="ECO:0000313" key="6">
    <source>
        <dbReference type="Proteomes" id="UP000041254"/>
    </source>
</evidence>
<evidence type="ECO:0000313" key="5">
    <source>
        <dbReference type="EMBL" id="CEL94731.1"/>
    </source>
</evidence>
<dbReference type="InParanoid" id="A0A0G4EFF7"/>
<dbReference type="OrthoDB" id="4703at2759"/>
<dbReference type="InterPro" id="IPR001680">
    <property type="entry name" value="WD40_rpt"/>
</dbReference>
<keyword evidence="2" id="KW-0804">Transcription</keyword>
<feature type="compositionally biased region" description="Pro residues" evidence="4">
    <location>
        <begin position="615"/>
        <end position="626"/>
    </location>
</feature>
<dbReference type="InterPro" id="IPR036322">
    <property type="entry name" value="WD40_repeat_dom_sf"/>
</dbReference>
<keyword evidence="6" id="KW-1185">Reference proteome</keyword>
<feature type="compositionally biased region" description="Low complexity" evidence="4">
    <location>
        <begin position="603"/>
        <end position="614"/>
    </location>
</feature>
<dbReference type="GO" id="GO:0000127">
    <property type="term" value="C:transcription factor TFIIIC complex"/>
    <property type="evidence" value="ECO:0007669"/>
    <property type="project" value="TreeGrafter"/>
</dbReference>